<evidence type="ECO:0000313" key="3">
    <source>
        <dbReference type="EMBL" id="KAL1276812.1"/>
    </source>
</evidence>
<dbReference type="Proteomes" id="UP001558613">
    <property type="component" value="Unassembled WGS sequence"/>
</dbReference>
<dbReference type="PANTHER" id="PTHR15503">
    <property type="entry name" value="LDOC1 RELATED"/>
    <property type="match status" value="1"/>
</dbReference>
<feature type="domain" description="DUF4939" evidence="2">
    <location>
        <begin position="76"/>
        <end position="160"/>
    </location>
</feature>
<evidence type="ECO:0000256" key="1">
    <source>
        <dbReference type="SAM" id="MobiDB-lite"/>
    </source>
</evidence>
<keyword evidence="4" id="KW-1185">Reference proteome</keyword>
<dbReference type="InterPro" id="IPR032549">
    <property type="entry name" value="DUF4939"/>
</dbReference>
<organism evidence="3 4">
    <name type="scientific">Cirrhinus molitorella</name>
    <name type="common">mud carp</name>
    <dbReference type="NCBI Taxonomy" id="172907"/>
    <lineage>
        <taxon>Eukaryota</taxon>
        <taxon>Metazoa</taxon>
        <taxon>Chordata</taxon>
        <taxon>Craniata</taxon>
        <taxon>Vertebrata</taxon>
        <taxon>Euteleostomi</taxon>
        <taxon>Actinopterygii</taxon>
        <taxon>Neopterygii</taxon>
        <taxon>Teleostei</taxon>
        <taxon>Ostariophysi</taxon>
        <taxon>Cypriniformes</taxon>
        <taxon>Cyprinidae</taxon>
        <taxon>Labeoninae</taxon>
        <taxon>Labeonini</taxon>
        <taxon>Cirrhinus</taxon>
    </lineage>
</organism>
<dbReference type="InterPro" id="IPR032567">
    <property type="entry name" value="RTL1-rel"/>
</dbReference>
<proteinExistence type="predicted"/>
<evidence type="ECO:0000259" key="2">
    <source>
        <dbReference type="Pfam" id="PF16297"/>
    </source>
</evidence>
<accession>A0ABR3NIH0</accession>
<name>A0ABR3NIH0_9TELE</name>
<dbReference type="PANTHER" id="PTHR15503:SF36">
    <property type="entry name" value="RETROTRANSPOSON GAG-LIKE PROTEIN 5"/>
    <property type="match status" value="1"/>
</dbReference>
<sequence>MDPVSAAELRDFLSSCNTRMERQEEQMVATGHAVQALVLQVSELTTQLQQLKVGTALTPSSPTPSPSPPVDQAVRSAEPRLPPPAFYSGEPQLCRSFLAKCSLYFSLQPSSSPTEESKVAFVITLLSGRAASWGTTVWEQKLPCCASFLSFSEELKKVFDCAASGREAARLLAELRQRDRSVTDYSIE</sequence>
<feature type="region of interest" description="Disordered" evidence="1">
    <location>
        <begin position="56"/>
        <end position="82"/>
    </location>
</feature>
<reference evidence="3 4" key="1">
    <citation type="submission" date="2023-09" db="EMBL/GenBank/DDBJ databases">
        <authorList>
            <person name="Wang M."/>
        </authorList>
    </citation>
    <scope>NUCLEOTIDE SEQUENCE [LARGE SCALE GENOMIC DNA]</scope>
    <source>
        <strain evidence="3">GT-2023</strain>
        <tissue evidence="3">Liver</tissue>
    </source>
</reference>
<evidence type="ECO:0000313" key="4">
    <source>
        <dbReference type="Proteomes" id="UP001558613"/>
    </source>
</evidence>
<gene>
    <name evidence="3" type="ORF">QQF64_036435</name>
</gene>
<protein>
    <recommendedName>
        <fullName evidence="2">DUF4939 domain-containing protein</fullName>
    </recommendedName>
</protein>
<dbReference type="EMBL" id="JAYMGO010000004">
    <property type="protein sequence ID" value="KAL1276812.1"/>
    <property type="molecule type" value="Genomic_DNA"/>
</dbReference>
<comment type="caution">
    <text evidence="3">The sequence shown here is derived from an EMBL/GenBank/DDBJ whole genome shotgun (WGS) entry which is preliminary data.</text>
</comment>
<dbReference type="Pfam" id="PF16297">
    <property type="entry name" value="DUF4939"/>
    <property type="match status" value="1"/>
</dbReference>